<dbReference type="PANTHER" id="PTHR11086:SF18">
    <property type="entry name" value="DEOXYCYTIDYLATE DEAMINASE"/>
    <property type="match status" value="1"/>
</dbReference>
<evidence type="ECO:0000259" key="10">
    <source>
        <dbReference type="PROSITE" id="PS51747"/>
    </source>
</evidence>
<keyword evidence="4" id="KW-0545">Nucleotide biosynthesis</keyword>
<comment type="similarity">
    <text evidence="2">Belongs to the cytidine and deoxycytidylate deaminase family.</text>
</comment>
<dbReference type="Gene3D" id="3.40.140.10">
    <property type="entry name" value="Cytidine Deaminase, domain 2"/>
    <property type="match status" value="1"/>
</dbReference>
<dbReference type="PROSITE" id="PS00903">
    <property type="entry name" value="CYT_DCMP_DEAMINASES_1"/>
    <property type="match status" value="1"/>
</dbReference>
<dbReference type="InterPro" id="IPR002125">
    <property type="entry name" value="CMP_dCMP_dom"/>
</dbReference>
<dbReference type="InterPro" id="IPR015517">
    <property type="entry name" value="dCMP_deaminase-rel"/>
</dbReference>
<evidence type="ECO:0000256" key="6">
    <source>
        <dbReference type="ARBA" id="ARBA00022833"/>
    </source>
</evidence>
<proteinExistence type="inferred from homology"/>
<evidence type="ECO:0000256" key="1">
    <source>
        <dbReference type="ARBA" id="ARBA00001947"/>
    </source>
</evidence>
<dbReference type="InterPro" id="IPR016193">
    <property type="entry name" value="Cytidine_deaminase-like"/>
</dbReference>
<dbReference type="CDD" id="cd01286">
    <property type="entry name" value="deoxycytidylate_deaminase"/>
    <property type="match status" value="1"/>
</dbReference>
<dbReference type="EMBL" id="JABBWD010000001">
    <property type="protein sequence ID" value="KAG1783536.1"/>
    <property type="molecule type" value="Genomic_DNA"/>
</dbReference>
<dbReference type="Pfam" id="PF00383">
    <property type="entry name" value="dCMP_cyt_deam_1"/>
    <property type="match status" value="1"/>
</dbReference>
<dbReference type="Proteomes" id="UP000714275">
    <property type="component" value="Unassembled WGS sequence"/>
</dbReference>
<dbReference type="GO" id="GO:0008270">
    <property type="term" value="F:zinc ion binding"/>
    <property type="evidence" value="ECO:0007669"/>
    <property type="project" value="InterPro"/>
</dbReference>
<evidence type="ECO:0000256" key="2">
    <source>
        <dbReference type="ARBA" id="ARBA00006576"/>
    </source>
</evidence>
<protein>
    <recommendedName>
        <fullName evidence="9">Deoxycytidylate deaminase</fullName>
        <ecNumber evidence="7">3.5.4.12</ecNumber>
    </recommendedName>
    <alternativeName>
        <fullName evidence="8">dCMP deaminase</fullName>
    </alternativeName>
</protein>
<dbReference type="PANTHER" id="PTHR11086">
    <property type="entry name" value="DEOXYCYTIDYLATE DEAMINASE-RELATED"/>
    <property type="match status" value="1"/>
</dbReference>
<dbReference type="GO" id="GO:0005737">
    <property type="term" value="C:cytoplasm"/>
    <property type="evidence" value="ECO:0007669"/>
    <property type="project" value="TreeGrafter"/>
</dbReference>
<dbReference type="GO" id="GO:0004132">
    <property type="term" value="F:dCMP deaminase activity"/>
    <property type="evidence" value="ECO:0007669"/>
    <property type="project" value="UniProtKB-EC"/>
</dbReference>
<evidence type="ECO:0000256" key="9">
    <source>
        <dbReference type="ARBA" id="ARBA00071582"/>
    </source>
</evidence>
<sequence>MFIAIIGLRFSGKSTVKNYLIAKGFTSVHLGDKDVEITASVENPALPLLPVQTNNIGDEHGRHLALRSGPTSPSSSQNSNVKILSFGSPALLLDHVTQNWRSNFVTTDLDSDILVNYFIRRPFFMLISVDAPILQRYHRCHGLINIATLEDFVREHDREVFGDRSGPDSPGGFSLLRRASPQVKLKIVNSFDSIAELHYHLDSLDIKNTNRLRPQWDTYFMTLADLASQRSNCMKRRVGAILVRENRIVSTGYNGTPRGVKNCNEGGCGHCNRTSATNGTECLCLHAEENALLEAGRDRVGANATMYCNTCPCLKCTIKIIQCGVKRVVYNLSYKVYVRQPIMQHFSQIVTEMTLLHDCFRRLA</sequence>
<evidence type="ECO:0000256" key="7">
    <source>
        <dbReference type="ARBA" id="ARBA00038938"/>
    </source>
</evidence>
<dbReference type="InterPro" id="IPR016192">
    <property type="entry name" value="APOBEC/CMP_deaminase_Zn-bd"/>
</dbReference>
<accession>A0A9P7A8S2</accession>
<evidence type="ECO:0000313" key="11">
    <source>
        <dbReference type="EMBL" id="KAG1783536.1"/>
    </source>
</evidence>
<comment type="cofactor">
    <cofactor evidence="1">
        <name>Zn(2+)</name>
        <dbReference type="ChEBI" id="CHEBI:29105"/>
    </cofactor>
</comment>
<dbReference type="SUPFAM" id="SSF53927">
    <property type="entry name" value="Cytidine deaminase-like"/>
    <property type="match status" value="1"/>
</dbReference>
<keyword evidence="3" id="KW-0479">Metal-binding</keyword>
<reference evidence="11" key="1">
    <citation type="journal article" date="2020" name="New Phytol.">
        <title>Comparative genomics reveals dynamic genome evolution in host specialist ectomycorrhizal fungi.</title>
        <authorList>
            <person name="Lofgren L.A."/>
            <person name="Nguyen N.H."/>
            <person name="Vilgalys R."/>
            <person name="Ruytinx J."/>
            <person name="Liao H.L."/>
            <person name="Branco S."/>
            <person name="Kuo A."/>
            <person name="LaButti K."/>
            <person name="Lipzen A."/>
            <person name="Andreopoulos W."/>
            <person name="Pangilinan J."/>
            <person name="Riley R."/>
            <person name="Hundley H."/>
            <person name="Na H."/>
            <person name="Barry K."/>
            <person name="Grigoriev I.V."/>
            <person name="Stajich J.E."/>
            <person name="Kennedy P.G."/>
        </authorList>
    </citation>
    <scope>NUCLEOTIDE SEQUENCE</scope>
    <source>
        <strain evidence="11">DOB743</strain>
    </source>
</reference>
<dbReference type="GO" id="GO:0009165">
    <property type="term" value="P:nucleotide biosynthetic process"/>
    <property type="evidence" value="ECO:0007669"/>
    <property type="project" value="UniProtKB-KW"/>
</dbReference>
<evidence type="ECO:0000256" key="5">
    <source>
        <dbReference type="ARBA" id="ARBA00022801"/>
    </source>
</evidence>
<gene>
    <name evidence="11" type="ORF">EV702DRAFT_1054081</name>
</gene>
<name>A0A9P7A8S2_9AGAM</name>
<organism evidence="11 12">
    <name type="scientific">Suillus placidus</name>
    <dbReference type="NCBI Taxonomy" id="48579"/>
    <lineage>
        <taxon>Eukaryota</taxon>
        <taxon>Fungi</taxon>
        <taxon>Dikarya</taxon>
        <taxon>Basidiomycota</taxon>
        <taxon>Agaricomycotina</taxon>
        <taxon>Agaricomycetes</taxon>
        <taxon>Agaricomycetidae</taxon>
        <taxon>Boletales</taxon>
        <taxon>Suillineae</taxon>
        <taxon>Suillaceae</taxon>
        <taxon>Suillus</taxon>
    </lineage>
</organism>
<keyword evidence="6" id="KW-0862">Zinc</keyword>
<dbReference type="AlphaFoldDB" id="A0A9P7A8S2"/>
<dbReference type="InterPro" id="IPR035105">
    <property type="entry name" value="Deoxycytidylate_deaminase_dom"/>
</dbReference>
<evidence type="ECO:0000256" key="4">
    <source>
        <dbReference type="ARBA" id="ARBA00022727"/>
    </source>
</evidence>
<dbReference type="PROSITE" id="PS51747">
    <property type="entry name" value="CYT_DCMP_DEAMINASES_2"/>
    <property type="match status" value="1"/>
</dbReference>
<dbReference type="EC" id="3.5.4.12" evidence="7"/>
<keyword evidence="5" id="KW-0378">Hydrolase</keyword>
<comment type="caution">
    <text evidence="11">The sequence shown here is derived from an EMBL/GenBank/DDBJ whole genome shotgun (WGS) entry which is preliminary data.</text>
</comment>
<keyword evidence="12" id="KW-1185">Reference proteome</keyword>
<evidence type="ECO:0000313" key="12">
    <source>
        <dbReference type="Proteomes" id="UP000714275"/>
    </source>
</evidence>
<feature type="domain" description="CMP/dCMP-type deaminase" evidence="10">
    <location>
        <begin position="215"/>
        <end position="350"/>
    </location>
</feature>
<dbReference type="FunFam" id="3.40.140.10:FF:000035">
    <property type="entry name" value="dCMP deaminase"/>
    <property type="match status" value="1"/>
</dbReference>
<dbReference type="OrthoDB" id="6710946at2759"/>
<evidence type="ECO:0000256" key="3">
    <source>
        <dbReference type="ARBA" id="ARBA00022723"/>
    </source>
</evidence>
<evidence type="ECO:0000256" key="8">
    <source>
        <dbReference type="ARBA" id="ARBA00041763"/>
    </source>
</evidence>